<dbReference type="Proteomes" id="UP001054945">
    <property type="component" value="Unassembled WGS sequence"/>
</dbReference>
<evidence type="ECO:0000313" key="3">
    <source>
        <dbReference type="Proteomes" id="UP001054945"/>
    </source>
</evidence>
<keyword evidence="3" id="KW-1185">Reference proteome</keyword>
<organism evidence="2 3">
    <name type="scientific">Caerostris extrusa</name>
    <name type="common">Bark spider</name>
    <name type="synonym">Caerostris bankana</name>
    <dbReference type="NCBI Taxonomy" id="172846"/>
    <lineage>
        <taxon>Eukaryota</taxon>
        <taxon>Metazoa</taxon>
        <taxon>Ecdysozoa</taxon>
        <taxon>Arthropoda</taxon>
        <taxon>Chelicerata</taxon>
        <taxon>Arachnida</taxon>
        <taxon>Araneae</taxon>
        <taxon>Araneomorphae</taxon>
        <taxon>Entelegynae</taxon>
        <taxon>Araneoidea</taxon>
        <taxon>Araneidae</taxon>
        <taxon>Caerostris</taxon>
    </lineage>
</organism>
<feature type="compositionally biased region" description="Acidic residues" evidence="1">
    <location>
        <begin position="46"/>
        <end position="55"/>
    </location>
</feature>
<name>A0AAV4VYN6_CAEEX</name>
<feature type="region of interest" description="Disordered" evidence="1">
    <location>
        <begin position="91"/>
        <end position="139"/>
    </location>
</feature>
<proteinExistence type="predicted"/>
<feature type="region of interest" description="Disordered" evidence="1">
    <location>
        <begin position="28"/>
        <end position="72"/>
    </location>
</feature>
<sequence length="139" mass="15402">MELYFLIHFKVQNRNFDNNISLLKAHFSSSEGTRDYGSQIPWPAETEGDPPEQDDCGPLPLGSGRVRGPLQSEHSAALYPHCMRHQQHRCLYSNPPPPARTLQAAPAAGMQRWSPGEPTEEAFSLQAPEAGAPKLPRTD</sequence>
<dbReference type="EMBL" id="BPLR01015298">
    <property type="protein sequence ID" value="GIY75088.1"/>
    <property type="molecule type" value="Genomic_DNA"/>
</dbReference>
<evidence type="ECO:0000313" key="2">
    <source>
        <dbReference type="EMBL" id="GIY75088.1"/>
    </source>
</evidence>
<protein>
    <submittedName>
        <fullName evidence="2">Uncharacterized protein</fullName>
    </submittedName>
</protein>
<evidence type="ECO:0000256" key="1">
    <source>
        <dbReference type="SAM" id="MobiDB-lite"/>
    </source>
</evidence>
<dbReference type="AlphaFoldDB" id="A0AAV4VYN6"/>
<reference evidence="2 3" key="1">
    <citation type="submission" date="2021-06" db="EMBL/GenBank/DDBJ databases">
        <title>Caerostris extrusa draft genome.</title>
        <authorList>
            <person name="Kono N."/>
            <person name="Arakawa K."/>
        </authorList>
    </citation>
    <scope>NUCLEOTIDE SEQUENCE [LARGE SCALE GENOMIC DNA]</scope>
</reference>
<comment type="caution">
    <text evidence="2">The sequence shown here is derived from an EMBL/GenBank/DDBJ whole genome shotgun (WGS) entry which is preliminary data.</text>
</comment>
<accession>A0AAV4VYN6</accession>
<gene>
    <name evidence="2" type="ORF">CEXT_40731</name>
</gene>